<dbReference type="OrthoDB" id="2754944at2759"/>
<organism evidence="1 2">
    <name type="scientific">Phanerochaete sordida</name>
    <dbReference type="NCBI Taxonomy" id="48140"/>
    <lineage>
        <taxon>Eukaryota</taxon>
        <taxon>Fungi</taxon>
        <taxon>Dikarya</taxon>
        <taxon>Basidiomycota</taxon>
        <taxon>Agaricomycotina</taxon>
        <taxon>Agaricomycetes</taxon>
        <taxon>Polyporales</taxon>
        <taxon>Phanerochaetaceae</taxon>
        <taxon>Phanerochaete</taxon>
    </lineage>
</organism>
<comment type="caution">
    <text evidence="1">The sequence shown here is derived from an EMBL/GenBank/DDBJ whole genome shotgun (WGS) entry which is preliminary data.</text>
</comment>
<dbReference type="EMBL" id="BPQB01000014">
    <property type="protein sequence ID" value="GJE89877.1"/>
    <property type="molecule type" value="Genomic_DNA"/>
</dbReference>
<evidence type="ECO:0000313" key="1">
    <source>
        <dbReference type="EMBL" id="GJE89877.1"/>
    </source>
</evidence>
<protein>
    <recommendedName>
        <fullName evidence="3">F-box domain-containing protein</fullName>
    </recommendedName>
</protein>
<proteinExistence type="predicted"/>
<dbReference type="AlphaFoldDB" id="A0A9P3LDF5"/>
<evidence type="ECO:0008006" key="3">
    <source>
        <dbReference type="Google" id="ProtNLM"/>
    </source>
</evidence>
<reference evidence="1 2" key="1">
    <citation type="submission" date="2021-08" db="EMBL/GenBank/DDBJ databases">
        <title>Draft Genome Sequence of Phanerochaete sordida strain YK-624.</title>
        <authorList>
            <person name="Mori T."/>
            <person name="Dohra H."/>
            <person name="Suzuki T."/>
            <person name="Kawagishi H."/>
            <person name="Hirai H."/>
        </authorList>
    </citation>
    <scope>NUCLEOTIDE SEQUENCE [LARGE SCALE GENOMIC DNA]</scope>
    <source>
        <strain evidence="1 2">YK-624</strain>
    </source>
</reference>
<accession>A0A9P3LDF5</accession>
<name>A0A9P3LDF5_9APHY</name>
<evidence type="ECO:0000313" key="2">
    <source>
        <dbReference type="Proteomes" id="UP000703269"/>
    </source>
</evidence>
<gene>
    <name evidence="1" type="ORF">PsYK624_059890</name>
</gene>
<keyword evidence="2" id="KW-1185">Reference proteome</keyword>
<dbReference type="Proteomes" id="UP000703269">
    <property type="component" value="Unassembled WGS sequence"/>
</dbReference>
<sequence>MTRSIEEILAHELLDLIFETFVDLPSGEDWGKPTLFACALACRSWRDLTFRHRFHSLTLYVPPEDMRDREPFSVQAFVALELGARAGKAARNLVLEYGTRAMSTDIAPDLSQFIHDFPLLQSLALSGTILTRFPIISARGLALASIKRLRISACSRGHSVPPMSNEPYALCDLLSQFGAIQELEFEGFMLGAETPPEPAVLQRMALPSIRALVHRAITFQGLAPLLRHMAKTHGIETLDMLGSLPGTGYDVAFATSLDAIPRNIYITVGDTWACAYLL</sequence>